<organism evidence="2 3">
    <name type="scientific">Sediminibacterium goheungense</name>
    <dbReference type="NCBI Taxonomy" id="1086393"/>
    <lineage>
        <taxon>Bacteria</taxon>
        <taxon>Pseudomonadati</taxon>
        <taxon>Bacteroidota</taxon>
        <taxon>Chitinophagia</taxon>
        <taxon>Chitinophagales</taxon>
        <taxon>Chitinophagaceae</taxon>
        <taxon>Sediminibacterium</taxon>
    </lineage>
</organism>
<evidence type="ECO:0000313" key="2">
    <source>
        <dbReference type="EMBL" id="TDO28168.1"/>
    </source>
</evidence>
<gene>
    <name evidence="2" type="ORF">BC659_0230</name>
</gene>
<proteinExistence type="predicted"/>
<dbReference type="InterPro" id="IPR019219">
    <property type="entry name" value="DUF2130"/>
</dbReference>
<evidence type="ECO:0000313" key="3">
    <source>
        <dbReference type="Proteomes" id="UP000295741"/>
    </source>
</evidence>
<keyword evidence="1" id="KW-0175">Coiled coil</keyword>
<evidence type="ECO:0008006" key="4">
    <source>
        <dbReference type="Google" id="ProtNLM"/>
    </source>
</evidence>
<dbReference type="Pfam" id="PF09903">
    <property type="entry name" value="DUF2130"/>
    <property type="match status" value="1"/>
</dbReference>
<evidence type="ECO:0000256" key="1">
    <source>
        <dbReference type="SAM" id="Coils"/>
    </source>
</evidence>
<protein>
    <recommendedName>
        <fullName evidence="4">DUF2130 domain-containing protein</fullName>
    </recommendedName>
</protein>
<sequence>MADFIIHCPNCNHQFEPGDSIREEVQRELRGQMVDWQKKKDEEFRQKEQAFQQQLQLKEEETSKKIAAEKKKLEEELKESLRKNISADFENQLKMLQEADKEKEEKLKEARKKELEFLQKEQALKTKEEELELSLQRQLIEEREKLKEQLAKEEAEKLSIKEQEYQLRMKEMEKQIEDQKKLVEEMRRKSEQGSMQLQGEVQELMLEALLQTTFPFDKIEEVGKGVRGADCIQTVRNQFGNESGKIIYESKRTKDFANDWIEKLKTDMRNLGADVAVIVTQALPKDMERFGEKDGVYICTFAEVRSVALLLRNALLKIADAKKSQENKGDKMVMLYDYLIGSEFSEQWKAIREGFMTMKLSIQKERDAMEKLWKAREKQLEKVLLNAAHIKGSIEGIAGADAVNLNLLEDNEPLILE</sequence>
<dbReference type="EMBL" id="SNWP01000010">
    <property type="protein sequence ID" value="TDO28168.1"/>
    <property type="molecule type" value="Genomic_DNA"/>
</dbReference>
<dbReference type="RefSeq" id="WP_133472728.1">
    <property type="nucleotide sequence ID" value="NZ_SNWP01000010.1"/>
</dbReference>
<keyword evidence="3" id="KW-1185">Reference proteome</keyword>
<reference evidence="2 3" key="1">
    <citation type="submission" date="2019-03" db="EMBL/GenBank/DDBJ databases">
        <title>Genomic Encyclopedia of Archaeal and Bacterial Type Strains, Phase II (KMG-II): from individual species to whole genera.</title>
        <authorList>
            <person name="Goeker M."/>
        </authorList>
    </citation>
    <scope>NUCLEOTIDE SEQUENCE [LARGE SCALE GENOMIC DNA]</scope>
    <source>
        <strain evidence="2 3">DSM 28323</strain>
    </source>
</reference>
<name>A0A4V3C522_9BACT</name>
<feature type="coiled-coil region" evidence="1">
    <location>
        <begin position="56"/>
        <end position="192"/>
    </location>
</feature>
<dbReference type="Proteomes" id="UP000295741">
    <property type="component" value="Unassembled WGS sequence"/>
</dbReference>
<dbReference type="OrthoDB" id="9765972at2"/>
<dbReference type="AlphaFoldDB" id="A0A4V3C522"/>
<accession>A0A4V3C522</accession>
<comment type="caution">
    <text evidence="2">The sequence shown here is derived from an EMBL/GenBank/DDBJ whole genome shotgun (WGS) entry which is preliminary data.</text>
</comment>